<evidence type="ECO:0000256" key="5">
    <source>
        <dbReference type="ARBA" id="ARBA00022989"/>
    </source>
</evidence>
<protein>
    <recommendedName>
        <fullName evidence="9">Carbohydrate sulfotransferase</fullName>
        <ecNumber evidence="9">2.8.2.-</ecNumber>
    </recommendedName>
</protein>
<evidence type="ECO:0000256" key="10">
    <source>
        <dbReference type="SAM" id="Coils"/>
    </source>
</evidence>
<dbReference type="GO" id="GO:0008146">
    <property type="term" value="F:sulfotransferase activity"/>
    <property type="evidence" value="ECO:0007669"/>
    <property type="project" value="InterPro"/>
</dbReference>
<keyword evidence="9" id="KW-0119">Carbohydrate metabolism</keyword>
<dbReference type="GO" id="GO:0000139">
    <property type="term" value="C:Golgi membrane"/>
    <property type="evidence" value="ECO:0007669"/>
    <property type="project" value="UniProtKB-SubCell"/>
</dbReference>
<dbReference type="EMBL" id="VSWD01000005">
    <property type="protein sequence ID" value="KAK3101477.1"/>
    <property type="molecule type" value="Genomic_DNA"/>
</dbReference>
<dbReference type="EC" id="2.8.2.-" evidence="9"/>
<keyword evidence="7" id="KW-0472">Membrane</keyword>
<reference evidence="11" key="1">
    <citation type="submission" date="2019-08" db="EMBL/GenBank/DDBJ databases">
        <title>The improved chromosome-level genome for the pearl oyster Pinctada fucata martensii using PacBio sequencing and Hi-C.</title>
        <authorList>
            <person name="Zheng Z."/>
        </authorList>
    </citation>
    <scope>NUCLEOTIDE SEQUENCE</scope>
    <source>
        <strain evidence="11">ZZ-2019</strain>
        <tissue evidence="11">Adductor muscle</tissue>
    </source>
</reference>
<keyword evidence="4" id="KW-0812">Transmembrane</keyword>
<evidence type="ECO:0000256" key="8">
    <source>
        <dbReference type="ARBA" id="ARBA00023180"/>
    </source>
</evidence>
<dbReference type="InterPro" id="IPR005331">
    <property type="entry name" value="Sulfotransferase"/>
</dbReference>
<keyword evidence="5" id="KW-1133">Transmembrane helix</keyword>
<keyword evidence="10" id="KW-0175">Coiled coil</keyword>
<accession>A0AA89C9U6</accession>
<dbReference type="Proteomes" id="UP001186944">
    <property type="component" value="Unassembled WGS sequence"/>
</dbReference>
<dbReference type="Pfam" id="PF03567">
    <property type="entry name" value="Sulfotransfer_2"/>
    <property type="match status" value="1"/>
</dbReference>
<keyword evidence="9" id="KW-0735">Signal-anchor</keyword>
<dbReference type="InterPro" id="IPR018011">
    <property type="entry name" value="Carb_sulfotrans_8-10"/>
</dbReference>
<name>A0AA89C9U6_PINIB</name>
<evidence type="ECO:0000256" key="9">
    <source>
        <dbReference type="RuleBase" id="RU364020"/>
    </source>
</evidence>
<evidence type="ECO:0000256" key="6">
    <source>
        <dbReference type="ARBA" id="ARBA00023034"/>
    </source>
</evidence>
<comment type="caution">
    <text evidence="11">The sequence shown here is derived from an EMBL/GenBank/DDBJ whole genome shotgun (WGS) entry which is preliminary data.</text>
</comment>
<evidence type="ECO:0000256" key="2">
    <source>
        <dbReference type="ARBA" id="ARBA00006339"/>
    </source>
</evidence>
<evidence type="ECO:0000256" key="1">
    <source>
        <dbReference type="ARBA" id="ARBA00004323"/>
    </source>
</evidence>
<evidence type="ECO:0000313" key="12">
    <source>
        <dbReference type="Proteomes" id="UP001186944"/>
    </source>
</evidence>
<keyword evidence="12" id="KW-1185">Reference proteome</keyword>
<proteinExistence type="inferred from homology"/>
<keyword evidence="3 9" id="KW-0808">Transferase</keyword>
<evidence type="ECO:0000313" key="11">
    <source>
        <dbReference type="EMBL" id="KAK3101477.1"/>
    </source>
</evidence>
<gene>
    <name evidence="11" type="ORF">FSP39_003892</name>
</gene>
<dbReference type="PANTHER" id="PTHR12137">
    <property type="entry name" value="CARBOHYDRATE SULFOTRANSFERASE"/>
    <property type="match status" value="1"/>
</dbReference>
<keyword evidence="8 9" id="KW-0325">Glycoprotein</keyword>
<dbReference type="AlphaFoldDB" id="A0AA89C9U6"/>
<feature type="coiled-coil region" evidence="10">
    <location>
        <begin position="239"/>
        <end position="266"/>
    </location>
</feature>
<comment type="subcellular location">
    <subcellularLocation>
        <location evidence="1 9">Golgi apparatus membrane</location>
        <topology evidence="1 9">Single-pass type II membrane protein</topology>
    </subcellularLocation>
</comment>
<dbReference type="GO" id="GO:0016051">
    <property type="term" value="P:carbohydrate biosynthetic process"/>
    <property type="evidence" value="ECO:0007669"/>
    <property type="project" value="InterPro"/>
</dbReference>
<evidence type="ECO:0000256" key="4">
    <source>
        <dbReference type="ARBA" id="ARBA00022692"/>
    </source>
</evidence>
<comment type="similarity">
    <text evidence="2 9">Belongs to the sulfotransferase 2 family.</text>
</comment>
<organism evidence="11 12">
    <name type="scientific">Pinctada imbricata</name>
    <name type="common">Atlantic pearl-oyster</name>
    <name type="synonym">Pinctada martensii</name>
    <dbReference type="NCBI Taxonomy" id="66713"/>
    <lineage>
        <taxon>Eukaryota</taxon>
        <taxon>Metazoa</taxon>
        <taxon>Spiralia</taxon>
        <taxon>Lophotrochozoa</taxon>
        <taxon>Mollusca</taxon>
        <taxon>Bivalvia</taxon>
        <taxon>Autobranchia</taxon>
        <taxon>Pteriomorphia</taxon>
        <taxon>Pterioida</taxon>
        <taxon>Pterioidea</taxon>
        <taxon>Pteriidae</taxon>
        <taxon>Pinctada</taxon>
    </lineage>
</organism>
<keyword evidence="6 9" id="KW-0333">Golgi apparatus</keyword>
<evidence type="ECO:0000256" key="7">
    <source>
        <dbReference type="ARBA" id="ARBA00023136"/>
    </source>
</evidence>
<sequence>MHKDKKHYKSPFLIQYGDMRIPHLPYTKMSGARKKAFDESFKFLFVREPYGRLFAGYVDKFFSPNAFYWHLIGKYIQNLTRPYENRTVCAHDVTFKEFIKYVIQSEKDFKNRDRHFSPQYGHCKPCDIKYSFVGKMETFKTDAMYVLDIINNRSNNAITFSEHFKEESDIESIKEKTRYWFSDMSTLAKCTPKSEIFLRMWRNFQIRGIISKKAYFPVSKYEFYRVTGKMFERLALKAYNRFKDNKERKKNKMEALLEAYSQIDREDMMKLKEIVRPDCDLFGYDSEPEYLFRIDEKSLPNFKYLDVGY</sequence>
<dbReference type="PANTHER" id="PTHR12137:SF54">
    <property type="entry name" value="CARBOHYDRATE SULFOTRANSFERASE"/>
    <property type="match status" value="1"/>
</dbReference>
<evidence type="ECO:0000256" key="3">
    <source>
        <dbReference type="ARBA" id="ARBA00022679"/>
    </source>
</evidence>